<sequence>MWNPIKTFSVGFCLVLLPFFVSFSFASSTTAEVPQTQTVQMSLEQYNRLKTKVAQLELNLTTLEQNSETDKQELTTLKKQLEDCKTAMSKAEQSSKTASDSLEKLETNLQILTEQTESLKHKLEIKNRQNKIAWIVAGTAILCAASK</sequence>
<reference evidence="3 4" key="1">
    <citation type="journal article" date="2011" name="J. Bacteriol.">
        <title>Genome Sequence of the Ruminal Bacterium Megasphaera elsdenii.</title>
        <authorList>
            <person name="Marx H."/>
            <person name="Graf A.B."/>
            <person name="Tatto N."/>
            <person name="Thallinger G.G."/>
            <person name="Mattanovich D."/>
            <person name="Sauer M."/>
        </authorList>
    </citation>
    <scope>NUCLEOTIDE SEQUENCE [LARGE SCALE GENOMIC DNA]</scope>
    <source>
        <strain evidence="3 4">DSM 20460</strain>
    </source>
</reference>
<gene>
    <name evidence="3" type="ORF">MELS_1921</name>
</gene>
<dbReference type="AlphaFoldDB" id="G0VS99"/>
<feature type="signal peptide" evidence="2">
    <location>
        <begin position="1"/>
        <end position="26"/>
    </location>
</feature>
<dbReference type="SUPFAM" id="SSF57997">
    <property type="entry name" value="Tropomyosin"/>
    <property type="match status" value="1"/>
</dbReference>
<protein>
    <submittedName>
        <fullName evidence="3">Uncharacterized protein</fullName>
    </submittedName>
</protein>
<dbReference type="STRING" id="1064535.MELS_1921"/>
<organism evidence="3 4">
    <name type="scientific">Megasphaera elsdenii DSM 20460</name>
    <dbReference type="NCBI Taxonomy" id="1064535"/>
    <lineage>
        <taxon>Bacteria</taxon>
        <taxon>Bacillati</taxon>
        <taxon>Bacillota</taxon>
        <taxon>Negativicutes</taxon>
        <taxon>Veillonellales</taxon>
        <taxon>Veillonellaceae</taxon>
        <taxon>Megasphaera</taxon>
    </lineage>
</organism>
<dbReference type="Proteomes" id="UP000010111">
    <property type="component" value="Chromosome"/>
</dbReference>
<keyword evidence="4" id="KW-1185">Reference proteome</keyword>
<evidence type="ECO:0000313" key="3">
    <source>
        <dbReference type="EMBL" id="CCC74139.1"/>
    </source>
</evidence>
<dbReference type="KEGG" id="med:MELS_1921"/>
<keyword evidence="2" id="KW-0732">Signal</keyword>
<keyword evidence="1" id="KW-0175">Coiled coil</keyword>
<feature type="chain" id="PRO_5039306349" evidence="2">
    <location>
        <begin position="27"/>
        <end position="147"/>
    </location>
</feature>
<feature type="coiled-coil region" evidence="1">
    <location>
        <begin position="39"/>
        <end position="129"/>
    </location>
</feature>
<evidence type="ECO:0000256" key="1">
    <source>
        <dbReference type="SAM" id="Coils"/>
    </source>
</evidence>
<dbReference type="HOGENOM" id="CLU_1765837_0_0_9"/>
<dbReference type="EMBL" id="HE576794">
    <property type="protein sequence ID" value="CCC74139.1"/>
    <property type="molecule type" value="Genomic_DNA"/>
</dbReference>
<evidence type="ECO:0000313" key="4">
    <source>
        <dbReference type="Proteomes" id="UP000010111"/>
    </source>
</evidence>
<proteinExistence type="predicted"/>
<evidence type="ECO:0000256" key="2">
    <source>
        <dbReference type="SAM" id="SignalP"/>
    </source>
</evidence>
<name>G0VS99_MEGEL</name>
<accession>G0VS99</accession>